<dbReference type="AlphaFoldDB" id="A0A399SN62"/>
<evidence type="ECO:0000313" key="1">
    <source>
        <dbReference type="EMBL" id="RIJ44464.1"/>
    </source>
</evidence>
<keyword evidence="2" id="KW-1185">Reference proteome</keyword>
<dbReference type="Proteomes" id="UP000265926">
    <property type="component" value="Unassembled WGS sequence"/>
</dbReference>
<protein>
    <submittedName>
        <fullName evidence="1">NAD(P)H dehydrogenase</fullName>
    </submittedName>
</protein>
<gene>
    <name evidence="1" type="ORF">D1614_24215</name>
</gene>
<proteinExistence type="predicted"/>
<sequence>RQNAGDCEIPALTLRDGIAPGKSGFAAHLA</sequence>
<reference evidence="1 2" key="1">
    <citation type="submission" date="2018-08" db="EMBL/GenBank/DDBJ databases">
        <title>Pallidiluteibacterium maritimus gen. nov., sp. nov., isolated from coastal sediment.</title>
        <authorList>
            <person name="Zhou L.Y."/>
        </authorList>
    </citation>
    <scope>NUCLEOTIDE SEQUENCE [LARGE SCALE GENOMIC DNA]</scope>
    <source>
        <strain evidence="1 2">XSD2</strain>
    </source>
</reference>
<dbReference type="EMBL" id="QWGR01000138">
    <property type="protein sequence ID" value="RIJ44464.1"/>
    <property type="molecule type" value="Genomic_DNA"/>
</dbReference>
<feature type="non-terminal residue" evidence="1">
    <location>
        <position position="1"/>
    </location>
</feature>
<comment type="caution">
    <text evidence="1">The sequence shown here is derived from an EMBL/GenBank/DDBJ whole genome shotgun (WGS) entry which is preliminary data.</text>
</comment>
<evidence type="ECO:0000313" key="2">
    <source>
        <dbReference type="Proteomes" id="UP000265926"/>
    </source>
</evidence>
<accession>A0A399SN62</accession>
<name>A0A399SN62_9BACT</name>
<organism evidence="1 2">
    <name type="scientific">Maribellus luteus</name>
    <dbReference type="NCBI Taxonomy" id="2305463"/>
    <lineage>
        <taxon>Bacteria</taxon>
        <taxon>Pseudomonadati</taxon>
        <taxon>Bacteroidota</taxon>
        <taxon>Bacteroidia</taxon>
        <taxon>Marinilabiliales</taxon>
        <taxon>Prolixibacteraceae</taxon>
        <taxon>Maribellus</taxon>
    </lineage>
</organism>